<dbReference type="GO" id="GO:0051301">
    <property type="term" value="P:cell division"/>
    <property type="evidence" value="ECO:0007669"/>
    <property type="project" value="UniProtKB-KW"/>
</dbReference>
<dbReference type="Proteomes" id="UP001289374">
    <property type="component" value="Unassembled WGS sequence"/>
</dbReference>
<dbReference type="PANTHER" id="PTHR12663">
    <property type="entry name" value="ANDROGEN INDUCED INHIBITOR OF PROLIFERATION AS3 / PDS5-RELATED"/>
    <property type="match status" value="1"/>
</dbReference>
<keyword evidence="3" id="KW-0227">DNA damage</keyword>
<keyword evidence="2" id="KW-0132">Cell division</keyword>
<name>A0AAE1WD89_9LAMI</name>
<evidence type="ECO:0000313" key="10">
    <source>
        <dbReference type="Proteomes" id="UP001289374"/>
    </source>
</evidence>
<gene>
    <name evidence="9" type="ORF">Sango_2171200</name>
</gene>
<dbReference type="GO" id="GO:0000785">
    <property type="term" value="C:chromatin"/>
    <property type="evidence" value="ECO:0007669"/>
    <property type="project" value="TreeGrafter"/>
</dbReference>
<dbReference type="GO" id="GO:0035825">
    <property type="term" value="P:homologous recombination"/>
    <property type="evidence" value="ECO:0007669"/>
    <property type="project" value="UniProtKB-ARBA"/>
</dbReference>
<feature type="compositionally biased region" description="Polar residues" evidence="8">
    <location>
        <begin position="1427"/>
        <end position="1439"/>
    </location>
</feature>
<dbReference type="InterPro" id="IPR016024">
    <property type="entry name" value="ARM-type_fold"/>
</dbReference>
<dbReference type="CDD" id="cd19953">
    <property type="entry name" value="PDS5"/>
    <property type="match status" value="1"/>
</dbReference>
<dbReference type="InterPro" id="IPR039776">
    <property type="entry name" value="Pds5"/>
</dbReference>
<feature type="region of interest" description="Disordered" evidence="8">
    <location>
        <begin position="1419"/>
        <end position="1453"/>
    </location>
</feature>
<sequence length="1453" mass="162109">MAEAEKKEEEAKKVIAQIGTQLAASKICPNKSTLVKLLKQAASAFEELKQSESLKSSVKPLSDSLIKHGLTIKIKILGSWLASAFDIFKFLLSMFVELEDTASPYFSRGAKLLETVAKLQFCLVMLDTGCDDLILKMFKTFFSAAREDHPRSLINSMSSIITSVLEAADLDSSEKSTSQSLIDVILQNIIKERKGVASASIRLAGTVIQNCGEKLERCICQFLTSCILNRDAVGSVIKESYHEIILEIFQIAPQMLLSVIPCLTHELLTDQVDVRIKALNLIRKLLLHGQHFAREYPHVFIELLNRFSDKSAEVRVTALSCARALYTTNPSGRVSLETLSAIQGRLLDHDDKVRTEAVNVVCELAKSNLNFTSSDLITQAAERLRDKKVSVRREALKKLVELYQEYCMRCAAGITLLNEHIEEIPCKILMLCYEKNCPEFRPQSMELVLADLFPSSLSIEERTRHWIFMFSLFKPPHLKALKTILSQKRRLRDGLITYLDIWNRAEENGSREAERKIDTLVLKMCSCFPDPAKAKDCFQKLRELKDNNTFSVLQQLLRGGTSLDFQTSKDVYLRELGDRKALSEFIHLWTKCSFNIFGSEHIQYILDCLCGDEPEKKHLKDYQVQLLLVRDAPLQLMFREAVPAFLLEREIPFNEHLIEILAREGCHMSIKLSDIYSALEKVCLEGTRVQSKLAVSAIAALADTSEQFIFSGLCKTLLDSLRNGENTPTVLQSLGCMAQYSISTYEAQEKEITHYIVEEIFHQNDALASKDVDFSDETSSCCKSCKLKVFGLKALVRSFLPHKHTSLTRPINFLLDIIHQMLQRSGSSPGSNPCEHDEAFIRLAAANSVLRLSRKWDLHISSEIFRSTILMAKDHSPVVRRSFASKMHKLLSNHALPSRYACAFSFVVVDALEDLRCDALAYLEKFIREYGKGAQIHETKTMQGATNHPVYIVVFLIHVLAHATDFPSPECQDEKLYARFLSPLFVTVQALVNEKLFDGNLHLISNAASFLRSIFNAIKKAEDAVDARMTPVNAYAFIGSKADASFTKKLVSCLKIEVFGISSMGTKNSRQFYEASSRPSGNRHNKSNSGYGYSDNVLMNETKEQVAELHTGQNEPCGTSSCEIDTRGRQNQAMLVQLGSVEPRNEFSAGNKHERDANRNMGVKSSLACDSATTKPSLAQNEVTVSCSREEDAVTKCGSISAEPSILSRVGDQMSYSTSKVTYETGEVNILSLDSKKWEISCGDARNDTFVVALCGMAYGMLKANGCGVIAIKVWDVFVAKVLGCLGDRGVVLGAQDIGSSLVTGGAKYVFACWDGKALPLFSFMDGSEVGLPKLGTCSTKRFLESGQGLARVTNKDLLQQDLDYLQVQYCDHSHDSSSANDQRKAVDTHRCRCDSKQENLPKNGDICGRKVSQAVKRAKRCKDASGKSTSEVIDTSINDDLPMPRRTRRQKV</sequence>
<evidence type="ECO:0000256" key="5">
    <source>
        <dbReference type="ARBA" id="ARBA00023204"/>
    </source>
</evidence>
<evidence type="ECO:0000256" key="4">
    <source>
        <dbReference type="ARBA" id="ARBA00022776"/>
    </source>
</evidence>
<keyword evidence="4" id="KW-0498">Mitosis</keyword>
<evidence type="ECO:0000256" key="2">
    <source>
        <dbReference type="ARBA" id="ARBA00022618"/>
    </source>
</evidence>
<feature type="region of interest" description="Disordered" evidence="8">
    <location>
        <begin position="1072"/>
        <end position="1093"/>
    </location>
</feature>
<protein>
    <submittedName>
        <fullName evidence="9">Sister chromatid cohesion protein pds5</fullName>
    </submittedName>
</protein>
<dbReference type="InterPro" id="IPR011989">
    <property type="entry name" value="ARM-like"/>
</dbReference>
<keyword evidence="7" id="KW-0131">Cell cycle</keyword>
<dbReference type="GO" id="GO:0006281">
    <property type="term" value="P:DNA repair"/>
    <property type="evidence" value="ECO:0007669"/>
    <property type="project" value="UniProtKB-KW"/>
</dbReference>
<evidence type="ECO:0000256" key="6">
    <source>
        <dbReference type="ARBA" id="ARBA00023242"/>
    </source>
</evidence>
<comment type="subcellular location">
    <subcellularLocation>
        <location evidence="1">Nucleus</location>
    </subcellularLocation>
</comment>
<organism evidence="9 10">
    <name type="scientific">Sesamum angolense</name>
    <dbReference type="NCBI Taxonomy" id="2727404"/>
    <lineage>
        <taxon>Eukaryota</taxon>
        <taxon>Viridiplantae</taxon>
        <taxon>Streptophyta</taxon>
        <taxon>Embryophyta</taxon>
        <taxon>Tracheophyta</taxon>
        <taxon>Spermatophyta</taxon>
        <taxon>Magnoliopsida</taxon>
        <taxon>eudicotyledons</taxon>
        <taxon>Gunneridae</taxon>
        <taxon>Pentapetalae</taxon>
        <taxon>asterids</taxon>
        <taxon>lamiids</taxon>
        <taxon>Lamiales</taxon>
        <taxon>Pedaliaceae</taxon>
        <taxon>Sesamum</taxon>
    </lineage>
</organism>
<proteinExistence type="predicted"/>
<dbReference type="Gene3D" id="1.25.10.10">
    <property type="entry name" value="Leucine-rich Repeat Variant"/>
    <property type="match status" value="1"/>
</dbReference>
<reference evidence="9" key="1">
    <citation type="submission" date="2020-06" db="EMBL/GenBank/DDBJ databases">
        <authorList>
            <person name="Li T."/>
            <person name="Hu X."/>
            <person name="Zhang T."/>
            <person name="Song X."/>
            <person name="Zhang H."/>
            <person name="Dai N."/>
            <person name="Sheng W."/>
            <person name="Hou X."/>
            <person name="Wei L."/>
        </authorList>
    </citation>
    <scope>NUCLEOTIDE SEQUENCE</scope>
    <source>
        <strain evidence="9">K16</strain>
        <tissue evidence="9">Leaf</tissue>
    </source>
</reference>
<dbReference type="Pfam" id="PF20168">
    <property type="entry name" value="PDS5"/>
    <property type="match status" value="1"/>
</dbReference>
<dbReference type="EMBL" id="JACGWL010000012">
    <property type="protein sequence ID" value="KAK4391079.1"/>
    <property type="molecule type" value="Genomic_DNA"/>
</dbReference>
<dbReference type="SUPFAM" id="SSF48371">
    <property type="entry name" value="ARM repeat"/>
    <property type="match status" value="1"/>
</dbReference>
<evidence type="ECO:0000256" key="1">
    <source>
        <dbReference type="ARBA" id="ARBA00004123"/>
    </source>
</evidence>
<comment type="caution">
    <text evidence="9">The sequence shown here is derived from an EMBL/GenBank/DDBJ whole genome shotgun (WGS) entry which is preliminary data.</text>
</comment>
<evidence type="ECO:0000256" key="3">
    <source>
        <dbReference type="ARBA" id="ARBA00022763"/>
    </source>
</evidence>
<accession>A0AAE1WD89</accession>
<evidence type="ECO:0000256" key="8">
    <source>
        <dbReference type="SAM" id="MobiDB-lite"/>
    </source>
</evidence>
<keyword evidence="10" id="KW-1185">Reference proteome</keyword>
<evidence type="ECO:0000256" key="7">
    <source>
        <dbReference type="ARBA" id="ARBA00023306"/>
    </source>
</evidence>
<evidence type="ECO:0000313" key="9">
    <source>
        <dbReference type="EMBL" id="KAK4391079.1"/>
    </source>
</evidence>
<dbReference type="GO" id="GO:0005634">
    <property type="term" value="C:nucleus"/>
    <property type="evidence" value="ECO:0007669"/>
    <property type="project" value="UniProtKB-SubCell"/>
</dbReference>
<keyword evidence="5" id="KW-0234">DNA repair</keyword>
<reference evidence="9" key="2">
    <citation type="journal article" date="2024" name="Plant">
        <title>Genomic evolution and insights into agronomic trait innovations of Sesamum species.</title>
        <authorList>
            <person name="Miao H."/>
            <person name="Wang L."/>
            <person name="Qu L."/>
            <person name="Liu H."/>
            <person name="Sun Y."/>
            <person name="Le M."/>
            <person name="Wang Q."/>
            <person name="Wei S."/>
            <person name="Zheng Y."/>
            <person name="Lin W."/>
            <person name="Duan Y."/>
            <person name="Cao H."/>
            <person name="Xiong S."/>
            <person name="Wang X."/>
            <person name="Wei L."/>
            <person name="Li C."/>
            <person name="Ma Q."/>
            <person name="Ju M."/>
            <person name="Zhao R."/>
            <person name="Li G."/>
            <person name="Mu C."/>
            <person name="Tian Q."/>
            <person name="Mei H."/>
            <person name="Zhang T."/>
            <person name="Gao T."/>
            <person name="Zhang H."/>
        </authorList>
    </citation>
    <scope>NUCLEOTIDE SEQUENCE</scope>
    <source>
        <strain evidence="9">K16</strain>
    </source>
</reference>
<dbReference type="GO" id="GO:0007064">
    <property type="term" value="P:mitotic sister chromatid cohesion"/>
    <property type="evidence" value="ECO:0007669"/>
    <property type="project" value="InterPro"/>
</dbReference>
<keyword evidence="6" id="KW-0539">Nucleus</keyword>
<dbReference type="PANTHER" id="PTHR12663:SF50">
    <property type="entry name" value="SISTER CHROMATID COHESION PROTEIN PDS5 HOMOLOG B"/>
    <property type="match status" value="1"/>
</dbReference>